<evidence type="ECO:0000313" key="4">
    <source>
        <dbReference type="RefSeq" id="XP_038988108.1"/>
    </source>
</evidence>
<dbReference type="GO" id="GO:0008083">
    <property type="term" value="F:growth factor activity"/>
    <property type="evidence" value="ECO:0007669"/>
    <property type="project" value="InterPro"/>
</dbReference>
<dbReference type="AlphaFoldDB" id="A0A8B9AWB8"/>
<feature type="compositionally biased region" description="Polar residues" evidence="1">
    <location>
        <begin position="112"/>
        <end position="125"/>
    </location>
</feature>
<evidence type="ECO:0000256" key="1">
    <source>
        <dbReference type="SAM" id="MobiDB-lite"/>
    </source>
</evidence>
<dbReference type="GeneID" id="120112596"/>
<feature type="signal peptide" evidence="2">
    <location>
        <begin position="1"/>
        <end position="25"/>
    </location>
</feature>
<organism evidence="3 4">
    <name type="scientific">Phoenix dactylifera</name>
    <name type="common">Date palm</name>
    <dbReference type="NCBI Taxonomy" id="42345"/>
    <lineage>
        <taxon>Eukaryota</taxon>
        <taxon>Viridiplantae</taxon>
        <taxon>Streptophyta</taxon>
        <taxon>Embryophyta</taxon>
        <taxon>Tracheophyta</taxon>
        <taxon>Spermatophyta</taxon>
        <taxon>Magnoliopsida</taxon>
        <taxon>Liliopsida</taxon>
        <taxon>Arecaceae</taxon>
        <taxon>Coryphoideae</taxon>
        <taxon>Phoeniceae</taxon>
        <taxon>Phoenix</taxon>
    </lineage>
</organism>
<reference evidence="4" key="2">
    <citation type="submission" date="2025-08" db="UniProtKB">
        <authorList>
            <consortium name="RefSeq"/>
        </authorList>
    </citation>
    <scope>IDENTIFICATION</scope>
    <source>
        <tissue evidence="4">Young leaves</tissue>
    </source>
</reference>
<dbReference type="PANTHER" id="PTHR36313">
    <property type="entry name" value="ROOT MERISTEM GROWTH FACTOR 2"/>
    <property type="match status" value="1"/>
</dbReference>
<dbReference type="OrthoDB" id="787090at2759"/>
<keyword evidence="2" id="KW-0732">Signal</keyword>
<name>A0A8B9AWB8_PHODC</name>
<proteinExistence type="predicted"/>
<gene>
    <name evidence="4" type="primary">LOC120112596</name>
</gene>
<feature type="compositionally biased region" description="Basic and acidic residues" evidence="1">
    <location>
        <begin position="69"/>
        <end position="82"/>
    </location>
</feature>
<feature type="region of interest" description="Disordered" evidence="1">
    <location>
        <begin position="67"/>
        <end position="142"/>
    </location>
</feature>
<feature type="chain" id="PRO_5034382189" evidence="2">
    <location>
        <begin position="26"/>
        <end position="221"/>
    </location>
</feature>
<dbReference type="KEGG" id="pda:120112596"/>
<feature type="compositionally biased region" description="Low complexity" evidence="1">
    <location>
        <begin position="155"/>
        <end position="168"/>
    </location>
</feature>
<reference evidence="3" key="1">
    <citation type="journal article" date="2019" name="Nat. Commun.">
        <title>Genome-wide association mapping of date palm fruit traits.</title>
        <authorList>
            <person name="Hazzouri K.M."/>
            <person name="Gros-Balthazard M."/>
            <person name="Flowers J.M."/>
            <person name="Copetti D."/>
            <person name="Lemansour A."/>
            <person name="Lebrun M."/>
            <person name="Masmoudi K."/>
            <person name="Ferrand S."/>
            <person name="Dhar M.I."/>
            <person name="Fresquez Z.A."/>
            <person name="Rosas U."/>
            <person name="Zhang J."/>
            <person name="Talag J."/>
            <person name="Lee S."/>
            <person name="Kudrna D."/>
            <person name="Powell R.F."/>
            <person name="Leitch I.J."/>
            <person name="Krueger R.R."/>
            <person name="Wing R.A."/>
            <person name="Amiri K.M.A."/>
            <person name="Purugganan M.D."/>
        </authorList>
    </citation>
    <scope>NUCLEOTIDE SEQUENCE [LARGE SCALE GENOMIC DNA]</scope>
    <source>
        <strain evidence="3">cv. Khalas</strain>
    </source>
</reference>
<dbReference type="PANTHER" id="PTHR36313:SF7">
    <property type="entry name" value="OS09G0474600 PROTEIN"/>
    <property type="match status" value="1"/>
</dbReference>
<evidence type="ECO:0000313" key="3">
    <source>
        <dbReference type="Proteomes" id="UP000228380"/>
    </source>
</evidence>
<dbReference type="Proteomes" id="UP000228380">
    <property type="component" value="Chromosome 1"/>
</dbReference>
<dbReference type="GO" id="GO:0010082">
    <property type="term" value="P:regulation of root meristem growth"/>
    <property type="evidence" value="ECO:0007669"/>
    <property type="project" value="InterPro"/>
</dbReference>
<protein>
    <submittedName>
        <fullName evidence="4">Uncharacterized protein LOC120112596</fullName>
    </submittedName>
</protein>
<accession>A0A8B9AWB8</accession>
<feature type="compositionally biased region" description="Low complexity" evidence="1">
    <location>
        <begin position="126"/>
        <end position="138"/>
    </location>
</feature>
<feature type="region of interest" description="Disordered" evidence="1">
    <location>
        <begin position="151"/>
        <end position="170"/>
    </location>
</feature>
<dbReference type="InterPro" id="IPR038804">
    <property type="entry name" value="RGF3"/>
</dbReference>
<dbReference type="RefSeq" id="XP_038988108.1">
    <property type="nucleotide sequence ID" value="XM_039132180.1"/>
</dbReference>
<keyword evidence="3" id="KW-1185">Reference proteome</keyword>
<evidence type="ECO:0000256" key="2">
    <source>
        <dbReference type="SAM" id="SignalP"/>
    </source>
</evidence>
<sequence>MGCMRFKIFLLGILLSFVALGDSFADVHHAIEMVGSNSKATGGDKVFLDETGTATTLTRSKWLRGRKMGAKDEVEKTPEVEAKGPMNTGKPRNSSKKLLRSSRMNEHDKDNISSPEANPSIAVSMNSKGSSHGSLKHSSNQERCPQVFVTSSTHGSLGLPPGGALSASHGSHDAFQTIDIQKHQDAVTEMFNMLNKDYAARARRKPPINNDIPLKDIDVEP</sequence>